<reference evidence="2 3" key="1">
    <citation type="journal article" date="2023" name="Hortic Res">
        <title>Pangenome of water caltrop reveals structural variations and asymmetric subgenome divergence after allopolyploidization.</title>
        <authorList>
            <person name="Zhang X."/>
            <person name="Chen Y."/>
            <person name="Wang L."/>
            <person name="Yuan Y."/>
            <person name="Fang M."/>
            <person name="Shi L."/>
            <person name="Lu R."/>
            <person name="Comes H.P."/>
            <person name="Ma Y."/>
            <person name="Chen Y."/>
            <person name="Huang G."/>
            <person name="Zhou Y."/>
            <person name="Zheng Z."/>
            <person name="Qiu Y."/>
        </authorList>
    </citation>
    <scope>NUCLEOTIDE SEQUENCE [LARGE SCALE GENOMIC DNA]</scope>
    <source>
        <strain evidence="2">F231</strain>
    </source>
</reference>
<dbReference type="Proteomes" id="UP001346149">
    <property type="component" value="Unassembled WGS sequence"/>
</dbReference>
<evidence type="ECO:0000313" key="2">
    <source>
        <dbReference type="EMBL" id="KAK4783316.1"/>
    </source>
</evidence>
<feature type="chain" id="PRO_5043031607" evidence="1">
    <location>
        <begin position="48"/>
        <end position="90"/>
    </location>
</feature>
<organism evidence="2 3">
    <name type="scientific">Trapa natans</name>
    <name type="common">Water chestnut</name>
    <dbReference type="NCBI Taxonomy" id="22666"/>
    <lineage>
        <taxon>Eukaryota</taxon>
        <taxon>Viridiplantae</taxon>
        <taxon>Streptophyta</taxon>
        <taxon>Embryophyta</taxon>
        <taxon>Tracheophyta</taxon>
        <taxon>Spermatophyta</taxon>
        <taxon>Magnoliopsida</taxon>
        <taxon>eudicotyledons</taxon>
        <taxon>Gunneridae</taxon>
        <taxon>Pentapetalae</taxon>
        <taxon>rosids</taxon>
        <taxon>malvids</taxon>
        <taxon>Myrtales</taxon>
        <taxon>Lythraceae</taxon>
        <taxon>Trapa</taxon>
    </lineage>
</organism>
<evidence type="ECO:0000256" key="1">
    <source>
        <dbReference type="SAM" id="SignalP"/>
    </source>
</evidence>
<comment type="caution">
    <text evidence="2">The sequence shown here is derived from an EMBL/GenBank/DDBJ whole genome shotgun (WGS) entry which is preliminary data.</text>
</comment>
<protein>
    <submittedName>
        <fullName evidence="2">Uncharacterized protein</fullName>
    </submittedName>
</protein>
<name>A0AAN7R0Y1_TRANT</name>
<dbReference type="EMBL" id="JAXQNO010000015">
    <property type="protein sequence ID" value="KAK4783316.1"/>
    <property type="molecule type" value="Genomic_DNA"/>
</dbReference>
<keyword evidence="3" id="KW-1185">Reference proteome</keyword>
<dbReference type="AlphaFoldDB" id="A0AAN7R0Y1"/>
<sequence length="90" mass="9828">MASIWLRNPIHPEGKITSMAAANSKAMFAIVLALLIASCSLPTPVDAGNKPWCIFKCIFNSASVAVFESCKYRCLHPSVSTTPIHDYDEE</sequence>
<feature type="signal peptide" evidence="1">
    <location>
        <begin position="1"/>
        <end position="47"/>
    </location>
</feature>
<keyword evidence="1" id="KW-0732">Signal</keyword>
<proteinExistence type="predicted"/>
<gene>
    <name evidence="2" type="ORF">SAY86_007690</name>
</gene>
<accession>A0AAN7R0Y1</accession>
<evidence type="ECO:0000313" key="3">
    <source>
        <dbReference type="Proteomes" id="UP001346149"/>
    </source>
</evidence>